<accession>A0A2T7CFF3</accession>
<sequence>MPGTIDRNAMAGIPALLQWTRAEGNMPTCYSSYVQWTWNVQTVRREEGGSR</sequence>
<protein>
    <submittedName>
        <fullName evidence="1">Uncharacterized protein</fullName>
    </submittedName>
</protein>
<dbReference type="Gramene" id="PUZ42069">
    <property type="protein sequence ID" value="PUZ42069"/>
    <property type="gene ID" value="GQ55_9G554600"/>
</dbReference>
<dbReference type="EMBL" id="CM009757">
    <property type="protein sequence ID" value="PUZ42069.1"/>
    <property type="molecule type" value="Genomic_DNA"/>
</dbReference>
<proteinExistence type="predicted"/>
<dbReference type="AlphaFoldDB" id="A0A2T7CFF3"/>
<evidence type="ECO:0000313" key="1">
    <source>
        <dbReference type="EMBL" id="PUZ42069.1"/>
    </source>
</evidence>
<organism evidence="1 2">
    <name type="scientific">Panicum hallii var. hallii</name>
    <dbReference type="NCBI Taxonomy" id="1504633"/>
    <lineage>
        <taxon>Eukaryota</taxon>
        <taxon>Viridiplantae</taxon>
        <taxon>Streptophyta</taxon>
        <taxon>Embryophyta</taxon>
        <taxon>Tracheophyta</taxon>
        <taxon>Spermatophyta</taxon>
        <taxon>Magnoliopsida</taxon>
        <taxon>Liliopsida</taxon>
        <taxon>Poales</taxon>
        <taxon>Poaceae</taxon>
        <taxon>PACMAD clade</taxon>
        <taxon>Panicoideae</taxon>
        <taxon>Panicodae</taxon>
        <taxon>Paniceae</taxon>
        <taxon>Panicinae</taxon>
        <taxon>Panicum</taxon>
        <taxon>Panicum sect. Panicum</taxon>
    </lineage>
</organism>
<evidence type="ECO:0000313" key="2">
    <source>
        <dbReference type="Proteomes" id="UP000244336"/>
    </source>
</evidence>
<dbReference type="Proteomes" id="UP000244336">
    <property type="component" value="Chromosome 9"/>
</dbReference>
<name>A0A2T7CFF3_9POAL</name>
<gene>
    <name evidence="1" type="ORF">GQ55_9G554600</name>
</gene>
<reference evidence="1 2" key="1">
    <citation type="submission" date="2018-04" db="EMBL/GenBank/DDBJ databases">
        <title>WGS assembly of Panicum hallii var. hallii HAL2.</title>
        <authorList>
            <person name="Lovell J."/>
            <person name="Jenkins J."/>
            <person name="Lowry D."/>
            <person name="Mamidi S."/>
            <person name="Sreedasyam A."/>
            <person name="Weng X."/>
            <person name="Barry K."/>
            <person name="Bonette J."/>
            <person name="Campitelli B."/>
            <person name="Daum C."/>
            <person name="Gordon S."/>
            <person name="Gould B."/>
            <person name="Lipzen A."/>
            <person name="MacQueen A."/>
            <person name="Palacio-Mejia J."/>
            <person name="Plott C."/>
            <person name="Shakirov E."/>
            <person name="Shu S."/>
            <person name="Yoshinaga Y."/>
            <person name="Zane M."/>
            <person name="Rokhsar D."/>
            <person name="Grimwood J."/>
            <person name="Schmutz J."/>
            <person name="Juenger T."/>
        </authorList>
    </citation>
    <scope>NUCLEOTIDE SEQUENCE [LARGE SCALE GENOMIC DNA]</scope>
    <source>
        <strain evidence="2">cv. HAL2</strain>
    </source>
</reference>
<keyword evidence="2" id="KW-1185">Reference proteome</keyword>